<dbReference type="PROSITE" id="PS50102">
    <property type="entry name" value="RRM"/>
    <property type="match status" value="1"/>
</dbReference>
<evidence type="ECO:0000256" key="1">
    <source>
        <dbReference type="ARBA" id="ARBA00022884"/>
    </source>
</evidence>
<evidence type="ECO:0000313" key="5">
    <source>
        <dbReference type="EMBL" id="KAJ2782388.1"/>
    </source>
</evidence>
<evidence type="ECO:0000256" key="2">
    <source>
        <dbReference type="PROSITE-ProRule" id="PRU00176"/>
    </source>
</evidence>
<accession>A0A9W8LK81</accession>
<dbReference type="PANTHER" id="PTHR15481">
    <property type="entry name" value="RIBONUCLEIC ACID BINDING PROTEIN S1"/>
    <property type="match status" value="1"/>
</dbReference>
<dbReference type="GO" id="GO:0005737">
    <property type="term" value="C:cytoplasm"/>
    <property type="evidence" value="ECO:0007669"/>
    <property type="project" value="TreeGrafter"/>
</dbReference>
<dbReference type="GO" id="GO:0005654">
    <property type="term" value="C:nucleoplasm"/>
    <property type="evidence" value="ECO:0007669"/>
    <property type="project" value="TreeGrafter"/>
</dbReference>
<dbReference type="EMBL" id="JANBUL010000074">
    <property type="protein sequence ID" value="KAJ2782388.1"/>
    <property type="molecule type" value="Genomic_DNA"/>
</dbReference>
<comment type="caution">
    <text evidence="5">The sequence shown here is derived from an EMBL/GenBank/DDBJ whole genome shotgun (WGS) entry which is preliminary data.</text>
</comment>
<keyword evidence="1 2" id="KW-0694">RNA-binding</keyword>
<evidence type="ECO:0000256" key="3">
    <source>
        <dbReference type="SAM" id="MobiDB-lite"/>
    </source>
</evidence>
<name>A0A9W8LK81_9FUNG</name>
<reference evidence="5" key="1">
    <citation type="submission" date="2022-07" db="EMBL/GenBank/DDBJ databases">
        <title>Phylogenomic reconstructions and comparative analyses of Kickxellomycotina fungi.</title>
        <authorList>
            <person name="Reynolds N.K."/>
            <person name="Stajich J.E."/>
            <person name="Barry K."/>
            <person name="Grigoriev I.V."/>
            <person name="Crous P."/>
            <person name="Smith M.E."/>
        </authorList>
    </citation>
    <scope>NUCLEOTIDE SEQUENCE</scope>
    <source>
        <strain evidence="5">NBRC 105414</strain>
    </source>
</reference>
<dbReference type="InterPro" id="IPR035979">
    <property type="entry name" value="RBD_domain_sf"/>
</dbReference>
<dbReference type="Proteomes" id="UP001140217">
    <property type="component" value="Unassembled WGS sequence"/>
</dbReference>
<protein>
    <recommendedName>
        <fullName evidence="4">RRM domain-containing protein</fullName>
    </recommendedName>
</protein>
<dbReference type="SMART" id="SM00360">
    <property type="entry name" value="RRM"/>
    <property type="match status" value="1"/>
</dbReference>
<feature type="region of interest" description="Disordered" evidence="3">
    <location>
        <begin position="89"/>
        <end position="125"/>
    </location>
</feature>
<dbReference type="PANTHER" id="PTHR15481:SF0">
    <property type="entry name" value="LD23870P-RELATED"/>
    <property type="match status" value="1"/>
</dbReference>
<dbReference type="InterPro" id="IPR000504">
    <property type="entry name" value="RRM_dom"/>
</dbReference>
<feature type="compositionally biased region" description="Gly residues" evidence="3">
    <location>
        <begin position="106"/>
        <end position="125"/>
    </location>
</feature>
<proteinExistence type="predicted"/>
<dbReference type="Gene3D" id="3.30.70.330">
    <property type="match status" value="1"/>
</dbReference>
<dbReference type="GO" id="GO:0003723">
    <property type="term" value="F:RNA binding"/>
    <property type="evidence" value="ECO:0007669"/>
    <property type="project" value="UniProtKB-UniRule"/>
</dbReference>
<evidence type="ECO:0000313" key="6">
    <source>
        <dbReference type="Proteomes" id="UP001140217"/>
    </source>
</evidence>
<organism evidence="5 6">
    <name type="scientific">Coemansia javaensis</name>
    <dbReference type="NCBI Taxonomy" id="2761396"/>
    <lineage>
        <taxon>Eukaryota</taxon>
        <taxon>Fungi</taxon>
        <taxon>Fungi incertae sedis</taxon>
        <taxon>Zoopagomycota</taxon>
        <taxon>Kickxellomycotina</taxon>
        <taxon>Kickxellomycetes</taxon>
        <taxon>Kickxellales</taxon>
        <taxon>Kickxellaceae</taxon>
        <taxon>Coemansia</taxon>
    </lineage>
</organism>
<dbReference type="InterPro" id="IPR012677">
    <property type="entry name" value="Nucleotide-bd_a/b_plait_sf"/>
</dbReference>
<feature type="region of interest" description="Disordered" evidence="3">
    <location>
        <begin position="255"/>
        <end position="291"/>
    </location>
</feature>
<gene>
    <name evidence="5" type="ORF">H4R18_002321</name>
</gene>
<dbReference type="AlphaFoldDB" id="A0A9W8LK81"/>
<dbReference type="GO" id="GO:0000398">
    <property type="term" value="P:mRNA splicing, via spliceosome"/>
    <property type="evidence" value="ECO:0007669"/>
    <property type="project" value="TreeGrafter"/>
</dbReference>
<dbReference type="OrthoDB" id="252020at2759"/>
<dbReference type="SUPFAM" id="SSF54928">
    <property type="entry name" value="RNA-binding domain, RBD"/>
    <property type="match status" value="1"/>
</dbReference>
<dbReference type="GO" id="GO:0061574">
    <property type="term" value="C:ASAP complex"/>
    <property type="evidence" value="ECO:0007669"/>
    <property type="project" value="TreeGrafter"/>
</dbReference>
<feature type="compositionally biased region" description="Basic and acidic residues" evidence="3">
    <location>
        <begin position="96"/>
        <end position="105"/>
    </location>
</feature>
<feature type="domain" description="RRM" evidence="4">
    <location>
        <begin position="1"/>
        <end position="87"/>
    </location>
</feature>
<keyword evidence="6" id="KW-1185">Reference proteome</keyword>
<sequence>MVVVRPLTKKVNKDHLREIFEEYGEVCGIKIVSSFSGRRAERRARGGRMVFVGFIDYPSTSEAQKAVDYMDGGVIDGVRVAARLGDKKFANGGRASGRDGRDRRGGGGGGGGGGDDSGGQGSGGQGAMNRIVALLGARATARLAAARRPIRSAPTGLRLCVRALHQTAPARSDDSILRAIERSPQLRSAIQDLAQVLHKKGYIDLAAPRLPSTMQLMRMMGDKDISQASTALMQAMARENIQFSQQNMMSLFKTAMSGTAGPPADPPEKKSAPAPSGPLKGILGLFKGGAK</sequence>
<evidence type="ECO:0000259" key="4">
    <source>
        <dbReference type="PROSITE" id="PS50102"/>
    </source>
</evidence>
<dbReference type="Pfam" id="PF00076">
    <property type="entry name" value="RRM_1"/>
    <property type="match status" value="1"/>
</dbReference>